<keyword evidence="2" id="KW-0812">Transmembrane</keyword>
<keyword evidence="2" id="KW-0472">Membrane</keyword>
<dbReference type="OrthoDB" id="10034966at2759"/>
<keyword evidence="5" id="KW-1185">Reference proteome</keyword>
<reference evidence="4" key="1">
    <citation type="submission" date="2021-01" db="UniProtKB">
        <authorList>
            <consortium name="EnsemblMetazoa"/>
        </authorList>
    </citation>
    <scope>IDENTIFICATION</scope>
</reference>
<sequence length="142" mass="16505">MNHYNVVHANELNFNVKCNVSGCPLVFRRYNSYYKHVVRNHTSVYNLPSDNTPGNENFLNNIESEQNDHEEEIGVDGEEENIVEEEIYDNAEEGDEPDSFDSSSNDEDELDQQNQEYEDDNVSFCLYFAILAIGIVWVFKYC</sequence>
<evidence type="ECO:0000256" key="2">
    <source>
        <dbReference type="SAM" id="Phobius"/>
    </source>
</evidence>
<evidence type="ECO:0000256" key="1">
    <source>
        <dbReference type="SAM" id="MobiDB-lite"/>
    </source>
</evidence>
<dbReference type="AlphaFoldDB" id="A0A7M5UEN5"/>
<keyword evidence="2" id="KW-1133">Transmembrane helix</keyword>
<evidence type="ECO:0000313" key="4">
    <source>
        <dbReference type="EnsemblMetazoa" id="CLYHEMP009638.1"/>
    </source>
</evidence>
<evidence type="ECO:0000313" key="5">
    <source>
        <dbReference type="Proteomes" id="UP000594262"/>
    </source>
</evidence>
<evidence type="ECO:0000259" key="3">
    <source>
        <dbReference type="PROSITE" id="PS00028"/>
    </source>
</evidence>
<protein>
    <recommendedName>
        <fullName evidence="3">C2H2-type domain-containing protein</fullName>
    </recommendedName>
</protein>
<feature type="domain" description="C2H2-type" evidence="3">
    <location>
        <begin position="18"/>
        <end position="41"/>
    </location>
</feature>
<name>A0A7M5UEN5_9CNID</name>
<proteinExistence type="predicted"/>
<organism evidence="4 5">
    <name type="scientific">Clytia hemisphaerica</name>
    <dbReference type="NCBI Taxonomy" id="252671"/>
    <lineage>
        <taxon>Eukaryota</taxon>
        <taxon>Metazoa</taxon>
        <taxon>Cnidaria</taxon>
        <taxon>Hydrozoa</taxon>
        <taxon>Hydroidolina</taxon>
        <taxon>Leptothecata</taxon>
        <taxon>Obeliida</taxon>
        <taxon>Clytiidae</taxon>
        <taxon>Clytia</taxon>
    </lineage>
</organism>
<accession>A0A7M5UEN5</accession>
<feature type="region of interest" description="Disordered" evidence="1">
    <location>
        <begin position="88"/>
        <end position="116"/>
    </location>
</feature>
<feature type="transmembrane region" description="Helical" evidence="2">
    <location>
        <begin position="121"/>
        <end position="139"/>
    </location>
</feature>
<dbReference type="PROSITE" id="PS00028">
    <property type="entry name" value="ZINC_FINGER_C2H2_1"/>
    <property type="match status" value="1"/>
</dbReference>
<dbReference type="Proteomes" id="UP000594262">
    <property type="component" value="Unplaced"/>
</dbReference>
<dbReference type="EnsemblMetazoa" id="CLYHEMT009638.1">
    <property type="protein sequence ID" value="CLYHEMP009638.1"/>
    <property type="gene ID" value="CLYHEMG009638"/>
</dbReference>
<dbReference type="InterPro" id="IPR013087">
    <property type="entry name" value="Znf_C2H2_type"/>
</dbReference>